<evidence type="ECO:0000313" key="4">
    <source>
        <dbReference type="Proteomes" id="UP000052023"/>
    </source>
</evidence>
<proteinExistence type="predicted"/>
<feature type="transmembrane region" description="Helical" evidence="1">
    <location>
        <begin position="82"/>
        <end position="105"/>
    </location>
</feature>
<organism evidence="3 4">
    <name type="scientific">Bradyrhizobium retamae</name>
    <dbReference type="NCBI Taxonomy" id="1300035"/>
    <lineage>
        <taxon>Bacteria</taxon>
        <taxon>Pseudomonadati</taxon>
        <taxon>Pseudomonadota</taxon>
        <taxon>Alphaproteobacteria</taxon>
        <taxon>Hyphomicrobiales</taxon>
        <taxon>Nitrobacteraceae</taxon>
        <taxon>Bradyrhizobium</taxon>
    </lineage>
</organism>
<keyword evidence="4" id="KW-1185">Reference proteome</keyword>
<dbReference type="Pfam" id="PF07331">
    <property type="entry name" value="TctB"/>
    <property type="match status" value="1"/>
</dbReference>
<evidence type="ECO:0000256" key="1">
    <source>
        <dbReference type="SAM" id="Phobius"/>
    </source>
</evidence>
<feature type="domain" description="DUF1468" evidence="2">
    <location>
        <begin position="8"/>
        <end position="153"/>
    </location>
</feature>
<keyword evidence="1" id="KW-1133">Transmembrane helix</keyword>
<accession>A0A0R3NF70</accession>
<dbReference type="AlphaFoldDB" id="A0A0R3NF70"/>
<sequence>MRLGRDSVAGLIFLAVSLALLVQSFGLPQLPLVPVGPGFYPRIVLIFMAVTSAALIVQDLLARRAEPADVPAPAQPQRAYGLVALAFVIVALYLVLLPLLGYRIATVLFVAALQATLERPTTWRQWAVLAAIAIGTSAVTYLVFERYLTVLLPRGSWTDW</sequence>
<keyword evidence="1" id="KW-0472">Membrane</keyword>
<feature type="transmembrane region" description="Helical" evidence="1">
    <location>
        <begin position="125"/>
        <end position="144"/>
    </location>
</feature>
<evidence type="ECO:0000313" key="3">
    <source>
        <dbReference type="EMBL" id="KRR29055.1"/>
    </source>
</evidence>
<dbReference type="EMBL" id="LLYA01000046">
    <property type="protein sequence ID" value="KRR29055.1"/>
    <property type="molecule type" value="Genomic_DNA"/>
</dbReference>
<evidence type="ECO:0000259" key="2">
    <source>
        <dbReference type="Pfam" id="PF07331"/>
    </source>
</evidence>
<comment type="caution">
    <text evidence="3">The sequence shown here is derived from an EMBL/GenBank/DDBJ whole genome shotgun (WGS) entry which is preliminary data.</text>
</comment>
<reference evidence="3 4" key="1">
    <citation type="submission" date="2014-03" db="EMBL/GenBank/DDBJ databases">
        <title>Bradyrhizobium valentinum sp. nov., isolated from effective nodules of Lupinus mariae-josephae, a lupine endemic of basic-lime soils in Eastern Spain.</title>
        <authorList>
            <person name="Duran D."/>
            <person name="Rey L."/>
            <person name="Navarro A."/>
            <person name="Busquets A."/>
            <person name="Imperial J."/>
            <person name="Ruiz-Argueso T."/>
        </authorList>
    </citation>
    <scope>NUCLEOTIDE SEQUENCE [LARGE SCALE GENOMIC DNA]</scope>
    <source>
        <strain evidence="3 4">Ro19</strain>
    </source>
</reference>
<dbReference type="RefSeq" id="WP_057842393.1">
    <property type="nucleotide sequence ID" value="NZ_LLYA01000046.1"/>
</dbReference>
<dbReference type="InterPro" id="IPR009936">
    <property type="entry name" value="DUF1468"/>
</dbReference>
<protein>
    <recommendedName>
        <fullName evidence="2">DUF1468 domain-containing protein</fullName>
    </recommendedName>
</protein>
<keyword evidence="1" id="KW-0812">Transmembrane</keyword>
<feature type="transmembrane region" description="Helical" evidence="1">
    <location>
        <begin position="40"/>
        <end position="61"/>
    </location>
</feature>
<dbReference type="OrthoDB" id="8230405at2"/>
<gene>
    <name evidence="3" type="ORF">CQ13_18080</name>
</gene>
<dbReference type="Proteomes" id="UP000052023">
    <property type="component" value="Unassembled WGS sequence"/>
</dbReference>
<name>A0A0R3NF70_9BRAD</name>